<dbReference type="Proteomes" id="UP000541185">
    <property type="component" value="Unassembled WGS sequence"/>
</dbReference>
<comment type="caution">
    <text evidence="2">The sequence shown here is derived from an EMBL/GenBank/DDBJ whole genome shotgun (WGS) entry which is preliminary data.</text>
</comment>
<protein>
    <submittedName>
        <fullName evidence="2">YbhB/YbcL family Raf kinase inhibitor-like protein</fullName>
    </submittedName>
</protein>
<name>A0A848GXZ4_9BURK</name>
<dbReference type="InterPro" id="IPR036610">
    <property type="entry name" value="PEBP-like_sf"/>
</dbReference>
<dbReference type="Gene3D" id="3.90.280.10">
    <property type="entry name" value="PEBP-like"/>
    <property type="match status" value="1"/>
</dbReference>
<dbReference type="EMBL" id="JABBFX010000001">
    <property type="protein sequence ID" value="NML43027.1"/>
    <property type="molecule type" value="Genomic_DNA"/>
</dbReference>
<dbReference type="SUPFAM" id="SSF49777">
    <property type="entry name" value="PEBP-like"/>
    <property type="match status" value="1"/>
</dbReference>
<dbReference type="NCBIfam" id="TIGR00481">
    <property type="entry name" value="YbhB/YbcL family Raf kinase inhibitor-like protein"/>
    <property type="match status" value="1"/>
</dbReference>
<sequence>MAFILRSPSLSEGQTLPRANVFNGMGAGGDNRSPALSWEGAPAGTKSFALTLYDPDAPTGSGWWHWVVYDIPGSATSLPEGAGATGGSALPQGAKQGRTDFGGKEYGGAAPPPGHGPHRYIFTLYALNTDKLDVPDDASAAYVGFMIHFAKLGEAKLTTKYER</sequence>
<dbReference type="RefSeq" id="WP_169417267.1">
    <property type="nucleotide sequence ID" value="NZ_JABBFX010000001.1"/>
</dbReference>
<reference evidence="2 3" key="1">
    <citation type="submission" date="2020-04" db="EMBL/GenBank/DDBJ databases">
        <title>Ramlibacter sp. G-1-2-2 isolated from soil.</title>
        <authorList>
            <person name="Dahal R.H."/>
        </authorList>
    </citation>
    <scope>NUCLEOTIDE SEQUENCE [LARGE SCALE GENOMIC DNA]</scope>
    <source>
        <strain evidence="2 3">G-1-2-2</strain>
    </source>
</reference>
<proteinExistence type="predicted"/>
<feature type="region of interest" description="Disordered" evidence="1">
    <location>
        <begin position="80"/>
        <end position="112"/>
    </location>
</feature>
<keyword evidence="3" id="KW-1185">Reference proteome</keyword>
<organism evidence="2 3">
    <name type="scientific">Ramlibacter agri</name>
    <dbReference type="NCBI Taxonomy" id="2728837"/>
    <lineage>
        <taxon>Bacteria</taxon>
        <taxon>Pseudomonadati</taxon>
        <taxon>Pseudomonadota</taxon>
        <taxon>Betaproteobacteria</taxon>
        <taxon>Burkholderiales</taxon>
        <taxon>Comamonadaceae</taxon>
        <taxon>Ramlibacter</taxon>
    </lineage>
</organism>
<dbReference type="AlphaFoldDB" id="A0A848GXZ4"/>
<dbReference type="PANTHER" id="PTHR30289">
    <property type="entry name" value="UNCHARACTERIZED PROTEIN YBCL-RELATED"/>
    <property type="match status" value="1"/>
</dbReference>
<dbReference type="InterPro" id="IPR008914">
    <property type="entry name" value="PEBP"/>
</dbReference>
<dbReference type="Pfam" id="PF01161">
    <property type="entry name" value="PBP"/>
    <property type="match status" value="1"/>
</dbReference>
<dbReference type="CDD" id="cd00865">
    <property type="entry name" value="PEBP_bact_arch"/>
    <property type="match status" value="1"/>
</dbReference>
<accession>A0A848GXZ4</accession>
<dbReference type="PANTHER" id="PTHR30289:SF1">
    <property type="entry name" value="PEBP (PHOSPHATIDYLETHANOLAMINE-BINDING PROTEIN) FAMILY PROTEIN"/>
    <property type="match status" value="1"/>
</dbReference>
<dbReference type="InterPro" id="IPR005247">
    <property type="entry name" value="YbhB_YbcL/LppC-like"/>
</dbReference>
<gene>
    <name evidence="2" type="ORF">HHL11_04635</name>
</gene>
<evidence type="ECO:0000313" key="2">
    <source>
        <dbReference type="EMBL" id="NML43027.1"/>
    </source>
</evidence>
<evidence type="ECO:0000313" key="3">
    <source>
        <dbReference type="Proteomes" id="UP000541185"/>
    </source>
</evidence>
<evidence type="ECO:0000256" key="1">
    <source>
        <dbReference type="SAM" id="MobiDB-lite"/>
    </source>
</evidence>